<feature type="transmembrane region" description="Helical" evidence="4">
    <location>
        <begin position="141"/>
        <end position="159"/>
    </location>
</feature>
<dbReference type="EMBL" id="JAME01000042">
    <property type="protein sequence ID" value="ETX27057.1"/>
    <property type="molecule type" value="Genomic_DNA"/>
</dbReference>
<feature type="transmembrane region" description="Helical" evidence="4">
    <location>
        <begin position="248"/>
        <end position="271"/>
    </location>
</feature>
<feature type="transmembrane region" description="Helical" evidence="4">
    <location>
        <begin position="12"/>
        <end position="34"/>
    </location>
</feature>
<proteinExistence type="predicted"/>
<dbReference type="Proteomes" id="UP000023430">
    <property type="component" value="Unassembled WGS sequence"/>
</dbReference>
<dbReference type="PANTHER" id="PTHR11360">
    <property type="entry name" value="MONOCARBOXYLATE TRANSPORTER"/>
    <property type="match status" value="1"/>
</dbReference>
<evidence type="ECO:0000313" key="6">
    <source>
        <dbReference type="Proteomes" id="UP000023430"/>
    </source>
</evidence>
<dbReference type="STRING" id="1449351.RISW2_16750"/>
<keyword evidence="3 4" id="KW-0472">Membrane</keyword>
<protein>
    <submittedName>
        <fullName evidence="5">MFS transporter</fullName>
    </submittedName>
</protein>
<feature type="transmembrane region" description="Helical" evidence="4">
    <location>
        <begin position="82"/>
        <end position="101"/>
    </location>
</feature>
<keyword evidence="2 4" id="KW-1133">Transmembrane helix</keyword>
<organism evidence="5 6">
    <name type="scientific">Roseivivax isoporae LMG 25204</name>
    <dbReference type="NCBI Taxonomy" id="1449351"/>
    <lineage>
        <taxon>Bacteria</taxon>
        <taxon>Pseudomonadati</taxon>
        <taxon>Pseudomonadota</taxon>
        <taxon>Alphaproteobacteria</taxon>
        <taxon>Rhodobacterales</taxon>
        <taxon>Roseobacteraceae</taxon>
        <taxon>Roseivivax</taxon>
    </lineage>
</organism>
<dbReference type="PATRIC" id="fig|1449351.3.peg.4033"/>
<dbReference type="SUPFAM" id="SSF103473">
    <property type="entry name" value="MFS general substrate transporter"/>
    <property type="match status" value="1"/>
</dbReference>
<comment type="caution">
    <text evidence="5">The sequence shown here is derived from an EMBL/GenBank/DDBJ whole genome shotgun (WGS) entry which is preliminary data.</text>
</comment>
<dbReference type="GO" id="GO:0022857">
    <property type="term" value="F:transmembrane transporter activity"/>
    <property type="evidence" value="ECO:0007669"/>
    <property type="project" value="InterPro"/>
</dbReference>
<feature type="transmembrane region" description="Helical" evidence="4">
    <location>
        <begin position="216"/>
        <end position="242"/>
    </location>
</feature>
<dbReference type="PANTHER" id="PTHR11360:SF308">
    <property type="entry name" value="BLL3089 PROTEIN"/>
    <property type="match status" value="1"/>
</dbReference>
<gene>
    <name evidence="5" type="ORF">RISW2_16750</name>
</gene>
<evidence type="ECO:0000256" key="1">
    <source>
        <dbReference type="ARBA" id="ARBA00022692"/>
    </source>
</evidence>
<dbReference type="Pfam" id="PF07690">
    <property type="entry name" value="MFS_1"/>
    <property type="match status" value="1"/>
</dbReference>
<keyword evidence="6" id="KW-1185">Reference proteome</keyword>
<dbReference type="eggNOG" id="COG2814">
    <property type="taxonomic scope" value="Bacteria"/>
</dbReference>
<keyword evidence="1 4" id="KW-0812">Transmembrane</keyword>
<evidence type="ECO:0000256" key="4">
    <source>
        <dbReference type="SAM" id="Phobius"/>
    </source>
</evidence>
<evidence type="ECO:0000313" key="5">
    <source>
        <dbReference type="EMBL" id="ETX27057.1"/>
    </source>
</evidence>
<dbReference type="AlphaFoldDB" id="X7F2E9"/>
<feature type="transmembrane region" description="Helical" evidence="4">
    <location>
        <begin position="283"/>
        <end position="313"/>
    </location>
</feature>
<dbReference type="RefSeq" id="WP_051492186.1">
    <property type="nucleotide sequence ID" value="NZ_JAME01000042.1"/>
</dbReference>
<dbReference type="OrthoDB" id="7200137at2"/>
<evidence type="ECO:0000256" key="3">
    <source>
        <dbReference type="ARBA" id="ARBA00023136"/>
    </source>
</evidence>
<name>X7F2E9_9RHOB</name>
<evidence type="ECO:0000256" key="2">
    <source>
        <dbReference type="ARBA" id="ARBA00022989"/>
    </source>
</evidence>
<feature type="transmembrane region" description="Helical" evidence="4">
    <location>
        <begin position="107"/>
        <end position="129"/>
    </location>
</feature>
<accession>X7F2E9</accession>
<dbReference type="InterPro" id="IPR011701">
    <property type="entry name" value="MFS"/>
</dbReference>
<feature type="transmembrane region" description="Helical" evidence="4">
    <location>
        <begin position="171"/>
        <end position="195"/>
    </location>
</feature>
<feature type="transmembrane region" description="Helical" evidence="4">
    <location>
        <begin position="46"/>
        <end position="70"/>
    </location>
</feature>
<dbReference type="Gene3D" id="1.20.1250.20">
    <property type="entry name" value="MFS general substrate transporter like domains"/>
    <property type="match status" value="1"/>
</dbReference>
<dbReference type="InterPro" id="IPR036259">
    <property type="entry name" value="MFS_trans_sf"/>
</dbReference>
<dbReference type="InterPro" id="IPR050327">
    <property type="entry name" value="Proton-linked_MCT"/>
</dbReference>
<reference evidence="5 6" key="1">
    <citation type="submission" date="2014-01" db="EMBL/GenBank/DDBJ databases">
        <title>Roseivivax isoporae LMG 25204 Genome Sequencing.</title>
        <authorList>
            <person name="Lai Q."/>
            <person name="Li G."/>
            <person name="Shao Z."/>
        </authorList>
    </citation>
    <scope>NUCLEOTIDE SEQUENCE [LARGE SCALE GENOMIC DNA]</scope>
    <source>
        <strain evidence="5 6">LMG 25204</strain>
    </source>
</reference>
<feature type="transmembrane region" description="Helical" evidence="4">
    <location>
        <begin position="370"/>
        <end position="390"/>
    </location>
</feature>
<sequence>MTDATFTAAERRWPVISALGLVMIFTWGSTYYLMTVLAAPIAADTGWGLTAITGALSAGLLVAGLVSPLVGQAISRRGGRPVLAVGCGLTAGGLLVIAGASELWVFWAGWLVLGLGMAACLYDPAFAALGRLYGQDARSAITALTLWGGFASTVCWPLSTLMLEAWGWRGVAVAYAAIHVFGTLPLILLVIPAVPARAEGHASGGPAAEPLERHEVIVFALMAATLILNGLVVVNISIWLFTFLQAQGYALSSAVALGALIGPAQVGARVLEMAGRGRHHPIWTLAFSNLALAIGLLLLAADFGIAGAALVLYGGGNGLFSIARGSLPLAVFGAARYPALMGRLARPSLIAQAAAPLLGAWLLARAAPETALWTISVLALGNAGLLALLWRNIRA</sequence>